<protein>
    <submittedName>
        <fullName evidence="2">IS4 family transposase</fullName>
    </submittedName>
</protein>
<accession>A0AA92TFV4</accession>
<sequence>MDAKLSNFSELSNILSVKSSLRTNLMSLFTRFGLGHLLCRMSLEKQAGIPTVLLILSLCLFRIAGESIHSMYKKSYYDLLNTGHNCYYRMMRRATMDWRKLLIGMALRFLAILRKEHAEVSSDNASYIFDDTTLEKTGYGIEQISRVFDHVQGKCILGFKLLVCAFFDGKSTIPIDMSLHCEKGKKKDFGLTAKQRKNRFSKKRKKEDPNFMRFKESTDSKLQVAVEMLKRAWAHKSLRAKYVLCDSWFTCEYFISEVLKLGKGDLNLVGLAKMGNTKYSVNGKLHNAMELIALYEGNSQFCHNCRRYKCHYIALRGKLGDQPVRIFLIRYGRNHRWNVLLSTDLSMSFVRAFEVYQIRWNIEVLNKECKQYLGLGACAGRDFDEQIADCTLCFLTYITMALEKRFFEYETMGELFGNMEEDLMALTFWKRVLYCIKRLLEVLCEHLGVTIDELEESLINDDEAASAYLVMAKALEDGERTKNVA</sequence>
<evidence type="ECO:0000313" key="2">
    <source>
        <dbReference type="EMBL" id="RGW68740.1"/>
    </source>
</evidence>
<dbReference type="SUPFAM" id="SSF53098">
    <property type="entry name" value="Ribonuclease H-like"/>
    <property type="match status" value="1"/>
</dbReference>
<name>A0AA92TFV4_9BACT</name>
<comment type="caution">
    <text evidence="2">The sequence shown here is derived from an EMBL/GenBank/DDBJ whole genome shotgun (WGS) entry which is preliminary data.</text>
</comment>
<reference evidence="2 3" key="1">
    <citation type="submission" date="2018-08" db="EMBL/GenBank/DDBJ databases">
        <title>A genome reference for cultivated species of the human gut microbiota.</title>
        <authorList>
            <person name="Zou Y."/>
            <person name="Xue W."/>
            <person name="Luo G."/>
        </authorList>
    </citation>
    <scope>NUCLEOTIDE SEQUENCE [LARGE SCALE GENOMIC DNA]</scope>
    <source>
        <strain evidence="2 3">AF11-14</strain>
    </source>
</reference>
<dbReference type="Proteomes" id="UP000286077">
    <property type="component" value="Unassembled WGS sequence"/>
</dbReference>
<evidence type="ECO:0000259" key="1">
    <source>
        <dbReference type="Pfam" id="PF13546"/>
    </source>
</evidence>
<dbReference type="RefSeq" id="WP_118067311.1">
    <property type="nucleotide sequence ID" value="NZ_JAPDUZ010000001.1"/>
</dbReference>
<dbReference type="EMBL" id="QSAQ01000012">
    <property type="protein sequence ID" value="RGW68740.1"/>
    <property type="molecule type" value="Genomic_DNA"/>
</dbReference>
<gene>
    <name evidence="2" type="ORF">DWV60_06045</name>
</gene>
<proteinExistence type="predicted"/>
<organism evidence="2 3">
    <name type="scientific">Segatella copri</name>
    <dbReference type="NCBI Taxonomy" id="165179"/>
    <lineage>
        <taxon>Bacteria</taxon>
        <taxon>Pseudomonadati</taxon>
        <taxon>Bacteroidota</taxon>
        <taxon>Bacteroidia</taxon>
        <taxon>Bacteroidales</taxon>
        <taxon>Prevotellaceae</taxon>
        <taxon>Segatella</taxon>
    </lineage>
</organism>
<feature type="domain" description="Transposase IS701-like DDE" evidence="1">
    <location>
        <begin position="80"/>
        <end position="255"/>
    </location>
</feature>
<dbReference type="InterPro" id="IPR038721">
    <property type="entry name" value="IS701-like_DDE_dom"/>
</dbReference>
<dbReference type="Pfam" id="PF13546">
    <property type="entry name" value="DDE_5"/>
    <property type="match status" value="1"/>
</dbReference>
<dbReference type="InterPro" id="IPR012337">
    <property type="entry name" value="RNaseH-like_sf"/>
</dbReference>
<dbReference type="AlphaFoldDB" id="A0AA92TFV4"/>
<evidence type="ECO:0000313" key="3">
    <source>
        <dbReference type="Proteomes" id="UP000286077"/>
    </source>
</evidence>